<dbReference type="InterPro" id="IPR036625">
    <property type="entry name" value="E3-bd_dom_sf"/>
</dbReference>
<evidence type="ECO:0000256" key="7">
    <source>
        <dbReference type="ARBA" id="ARBA00048370"/>
    </source>
</evidence>
<dbReference type="PROSITE" id="PS50968">
    <property type="entry name" value="BIOTINYL_LIPOYL"/>
    <property type="match status" value="1"/>
</dbReference>
<evidence type="ECO:0000256" key="6">
    <source>
        <dbReference type="ARBA" id="ARBA00025211"/>
    </source>
</evidence>
<dbReference type="NCBIfam" id="TIGR01349">
    <property type="entry name" value="PDHac_trf_mito"/>
    <property type="match status" value="1"/>
</dbReference>
<keyword evidence="5 8" id="KW-0012">Acyltransferase</keyword>
<keyword evidence="11" id="KW-0670">Pyruvate</keyword>
<dbReference type="InterPro" id="IPR003016">
    <property type="entry name" value="2-oxoA_DH_lipoyl-BS"/>
</dbReference>
<protein>
    <recommendedName>
        <fullName evidence="8">Acetyltransferase component of pyruvate dehydrogenase complex</fullName>
        <ecNumber evidence="8">2.3.1.12</ecNumber>
    </recommendedName>
</protein>
<dbReference type="InterPro" id="IPR045257">
    <property type="entry name" value="E2/Pdx1"/>
</dbReference>
<dbReference type="GO" id="GO:0004742">
    <property type="term" value="F:dihydrolipoyllysine-residue acetyltransferase activity"/>
    <property type="evidence" value="ECO:0007669"/>
    <property type="project" value="UniProtKB-UniRule"/>
</dbReference>
<dbReference type="InterPro" id="IPR000089">
    <property type="entry name" value="Biotin_lipoyl"/>
</dbReference>
<evidence type="ECO:0000313" key="12">
    <source>
        <dbReference type="Proteomes" id="UP000277007"/>
    </source>
</evidence>
<evidence type="ECO:0000259" key="9">
    <source>
        <dbReference type="PROSITE" id="PS50968"/>
    </source>
</evidence>
<accession>A0A3S0L0Q0</accession>
<evidence type="ECO:0000256" key="3">
    <source>
        <dbReference type="ARBA" id="ARBA00022679"/>
    </source>
</evidence>
<dbReference type="InterPro" id="IPR023213">
    <property type="entry name" value="CAT-like_dom_sf"/>
</dbReference>
<gene>
    <name evidence="11" type="ORF">EJ903_02940</name>
</gene>
<comment type="caution">
    <text evidence="11">The sequence shown here is derived from an EMBL/GenBank/DDBJ whole genome shotgun (WGS) entry which is preliminary data.</text>
</comment>
<evidence type="ECO:0000256" key="8">
    <source>
        <dbReference type="RuleBase" id="RU361137"/>
    </source>
</evidence>
<dbReference type="CDD" id="cd06849">
    <property type="entry name" value="lipoyl_domain"/>
    <property type="match status" value="1"/>
</dbReference>
<evidence type="ECO:0000259" key="10">
    <source>
        <dbReference type="PROSITE" id="PS51826"/>
    </source>
</evidence>
<dbReference type="InterPro" id="IPR006257">
    <property type="entry name" value="LAT1"/>
</dbReference>
<dbReference type="Pfam" id="PF02817">
    <property type="entry name" value="E3_binding"/>
    <property type="match status" value="1"/>
</dbReference>
<reference evidence="11 12" key="1">
    <citation type="submission" date="2018-12" db="EMBL/GenBank/DDBJ databases">
        <authorList>
            <person name="Yang Y."/>
        </authorList>
    </citation>
    <scope>NUCLEOTIDE SEQUENCE [LARGE SCALE GENOMIC DNA]</scope>
    <source>
        <strain evidence="11 12">L-25-5w-1</strain>
    </source>
</reference>
<dbReference type="Pfam" id="PF00198">
    <property type="entry name" value="2-oxoacid_dh"/>
    <property type="match status" value="1"/>
</dbReference>
<evidence type="ECO:0000256" key="2">
    <source>
        <dbReference type="ARBA" id="ARBA00011484"/>
    </source>
</evidence>
<evidence type="ECO:0000256" key="5">
    <source>
        <dbReference type="ARBA" id="ARBA00023315"/>
    </source>
</evidence>
<comment type="cofactor">
    <cofactor evidence="8">
        <name>(R)-lipoate</name>
        <dbReference type="ChEBI" id="CHEBI:83088"/>
    </cofactor>
    <text evidence="8">Binds 1 lipoyl cofactor covalently.</text>
</comment>
<dbReference type="PANTHER" id="PTHR23151">
    <property type="entry name" value="DIHYDROLIPOAMIDE ACETYL/SUCCINYL-TRANSFERASE-RELATED"/>
    <property type="match status" value="1"/>
</dbReference>
<dbReference type="Gene3D" id="3.30.559.10">
    <property type="entry name" value="Chloramphenicol acetyltransferase-like domain"/>
    <property type="match status" value="1"/>
</dbReference>
<dbReference type="GO" id="GO:0045254">
    <property type="term" value="C:pyruvate dehydrogenase complex"/>
    <property type="evidence" value="ECO:0007669"/>
    <property type="project" value="UniProtKB-UniRule"/>
</dbReference>
<dbReference type="PANTHER" id="PTHR23151:SF90">
    <property type="entry name" value="DIHYDROLIPOYLLYSINE-RESIDUE ACETYLTRANSFERASE COMPONENT OF PYRUVATE DEHYDROGENASE COMPLEX, MITOCHONDRIAL-RELATED"/>
    <property type="match status" value="1"/>
</dbReference>
<feature type="domain" description="Peripheral subunit-binding (PSBD)" evidence="10">
    <location>
        <begin position="130"/>
        <end position="167"/>
    </location>
</feature>
<dbReference type="FunFam" id="3.30.559.10:FF:000003">
    <property type="entry name" value="Acetyltransferase component of pyruvate dehydrogenase complex"/>
    <property type="match status" value="1"/>
</dbReference>
<dbReference type="EMBL" id="RXMA01000002">
    <property type="protein sequence ID" value="RTR23506.1"/>
    <property type="molecule type" value="Genomic_DNA"/>
</dbReference>
<sequence>MTVQILMPALSPTMTEGNLAKWLKKEGDTVKSGEVLAEIETDKATMEVEAVDEGRIGKILIPAGTQGVAVNTPIAILLEEGEDESALSAPVAAPAAAAAPAPVAAAAPAAAAPAAVAPASAPQAGGARLFASPLARRIAEQAGIDLKSVKGTGPNGRIVKADVEAAKAAGPAKAAPAPVAAAAAPVAAAPAPAPVAAPAPKAAGVDAKELSDKLGMTYTAIPNSGMRKVIARRLGEAKQTVPHFYLTVDIELDALLKTRTELNSRSDAYKLSVNDFVIRAVALALKKVPAANAAWTDEAILQYDHADVSVAVATPTGLITPIIKKAEGKGLAQISSEMKDLAKRARDGKLKPEEFQGGTFSISNLGMFGVKEFAAIINPPQGCILAVGAGEQRPVVKNGALAVATVMSCTLSVDHRVVDGAVGAEFLAAFKKLIEDPLSMLL</sequence>
<dbReference type="GO" id="GO:0006086">
    <property type="term" value="P:pyruvate decarboxylation to acetyl-CoA"/>
    <property type="evidence" value="ECO:0007669"/>
    <property type="project" value="InterPro"/>
</dbReference>
<dbReference type="Gene3D" id="2.40.50.100">
    <property type="match status" value="1"/>
</dbReference>
<comment type="subunit">
    <text evidence="2">Forms a 24-polypeptide structural core with octahedral symmetry.</text>
</comment>
<feature type="domain" description="Lipoyl-binding" evidence="9">
    <location>
        <begin position="2"/>
        <end position="78"/>
    </location>
</feature>
<dbReference type="Proteomes" id="UP000277007">
    <property type="component" value="Unassembled WGS sequence"/>
</dbReference>
<proteinExistence type="inferred from homology"/>
<keyword evidence="4 8" id="KW-0450">Lipoyl</keyword>
<dbReference type="SUPFAM" id="SSF52777">
    <property type="entry name" value="CoA-dependent acyltransferases"/>
    <property type="match status" value="1"/>
</dbReference>
<organism evidence="11 12">
    <name type="scientific">Azospirillum griseum</name>
    <dbReference type="NCBI Taxonomy" id="2496639"/>
    <lineage>
        <taxon>Bacteria</taxon>
        <taxon>Pseudomonadati</taxon>
        <taxon>Pseudomonadota</taxon>
        <taxon>Alphaproteobacteria</taxon>
        <taxon>Rhodospirillales</taxon>
        <taxon>Azospirillaceae</taxon>
        <taxon>Azospirillum</taxon>
    </lineage>
</organism>
<dbReference type="RefSeq" id="WP_126611979.1">
    <property type="nucleotide sequence ID" value="NZ_RXMA01000002.1"/>
</dbReference>
<dbReference type="InterPro" id="IPR004167">
    <property type="entry name" value="PSBD"/>
</dbReference>
<evidence type="ECO:0000256" key="4">
    <source>
        <dbReference type="ARBA" id="ARBA00022823"/>
    </source>
</evidence>
<comment type="similarity">
    <text evidence="1 8">Belongs to the 2-oxoacid dehydrogenase family.</text>
</comment>
<dbReference type="AlphaFoldDB" id="A0A3S0L0Q0"/>
<dbReference type="OrthoDB" id="9805770at2"/>
<dbReference type="InterPro" id="IPR001078">
    <property type="entry name" value="2-oxoacid_DH_actylTfrase"/>
</dbReference>
<dbReference type="EC" id="2.3.1.12" evidence="8"/>
<dbReference type="SUPFAM" id="SSF47005">
    <property type="entry name" value="Peripheral subunit-binding domain of 2-oxo acid dehydrogenase complex"/>
    <property type="match status" value="1"/>
</dbReference>
<keyword evidence="3 8" id="KW-0808">Transferase</keyword>
<evidence type="ECO:0000313" key="11">
    <source>
        <dbReference type="EMBL" id="RTR23506.1"/>
    </source>
</evidence>
<dbReference type="InterPro" id="IPR011053">
    <property type="entry name" value="Single_hybrid_motif"/>
</dbReference>
<evidence type="ECO:0000256" key="1">
    <source>
        <dbReference type="ARBA" id="ARBA00007317"/>
    </source>
</evidence>
<dbReference type="PROSITE" id="PS51826">
    <property type="entry name" value="PSBD"/>
    <property type="match status" value="1"/>
</dbReference>
<dbReference type="PROSITE" id="PS00189">
    <property type="entry name" value="LIPOYL"/>
    <property type="match status" value="1"/>
</dbReference>
<keyword evidence="12" id="KW-1185">Reference proteome</keyword>
<dbReference type="SUPFAM" id="SSF51230">
    <property type="entry name" value="Single hybrid motif"/>
    <property type="match status" value="1"/>
</dbReference>
<comment type="function">
    <text evidence="6">The pyruvate dehydrogenase complex catalyzes the overall conversion of pyruvate to acetyl-CoA and CO(2). It contains multiple copies of three enzymatic components: pyruvate dehydrogenase (E1), dihydrolipoamide acetyltransferase (E2) and lipoamide dehydrogenase (E3).</text>
</comment>
<dbReference type="Pfam" id="PF00364">
    <property type="entry name" value="Biotin_lipoyl"/>
    <property type="match status" value="1"/>
</dbReference>
<comment type="catalytic activity">
    <reaction evidence="7 8">
        <text>N(6)-[(R)-dihydrolipoyl]-L-lysyl-[protein] + acetyl-CoA = N(6)-[(R)-S(8)-acetyldihydrolipoyl]-L-lysyl-[protein] + CoA</text>
        <dbReference type="Rhea" id="RHEA:17017"/>
        <dbReference type="Rhea" id="RHEA-COMP:10475"/>
        <dbReference type="Rhea" id="RHEA-COMP:10478"/>
        <dbReference type="ChEBI" id="CHEBI:57287"/>
        <dbReference type="ChEBI" id="CHEBI:57288"/>
        <dbReference type="ChEBI" id="CHEBI:83100"/>
        <dbReference type="ChEBI" id="CHEBI:83111"/>
        <dbReference type="EC" id="2.3.1.12"/>
    </reaction>
</comment>
<dbReference type="FunFam" id="2.40.50.100:FF:000010">
    <property type="entry name" value="Acetyltransferase component of pyruvate dehydrogenase complex"/>
    <property type="match status" value="1"/>
</dbReference>
<name>A0A3S0L0Q0_9PROT</name>
<dbReference type="Gene3D" id="4.10.320.10">
    <property type="entry name" value="E3-binding domain"/>
    <property type="match status" value="1"/>
</dbReference>